<accession>A0A953I946</accession>
<reference evidence="2" key="1">
    <citation type="submission" date="2017-11" db="EMBL/GenBank/DDBJ databases">
        <title>Three new genomes from thermophilic consortium.</title>
        <authorList>
            <person name="Quaggio R."/>
            <person name="Amgarten D."/>
            <person name="Setubal J.C."/>
        </authorList>
    </citation>
    <scope>NUCLEOTIDE SEQUENCE</scope>
    <source>
        <strain evidence="2">ZCTH01-B2</strain>
    </source>
</reference>
<dbReference type="Gene3D" id="1.20.120.490">
    <property type="entry name" value="Hypothetical protein TM1646-like domain"/>
    <property type="match status" value="1"/>
</dbReference>
<dbReference type="InterPro" id="IPR005585">
    <property type="entry name" value="DUF327"/>
</dbReference>
<evidence type="ECO:0000256" key="1">
    <source>
        <dbReference type="SAM" id="Coils"/>
    </source>
</evidence>
<gene>
    <name evidence="2" type="ORF">CWE10_10700</name>
</gene>
<proteinExistence type="predicted"/>
<keyword evidence="1" id="KW-0175">Coiled coil</keyword>
<dbReference type="Proteomes" id="UP000732377">
    <property type="component" value="Unassembled WGS sequence"/>
</dbReference>
<dbReference type="InterPro" id="IPR024042">
    <property type="entry name" value="TM1646-like_dom_sf"/>
</dbReference>
<dbReference type="AlphaFoldDB" id="A0A953I946"/>
<dbReference type="Pfam" id="PF03885">
    <property type="entry name" value="DUF327"/>
    <property type="match status" value="1"/>
</dbReference>
<name>A0A953I946_SYMTR</name>
<dbReference type="EMBL" id="PIUK01000097">
    <property type="protein sequence ID" value="MBY6276663.1"/>
    <property type="molecule type" value="Genomic_DNA"/>
</dbReference>
<evidence type="ECO:0000313" key="2">
    <source>
        <dbReference type="EMBL" id="MBY6276663.1"/>
    </source>
</evidence>
<feature type="coiled-coil region" evidence="1">
    <location>
        <begin position="41"/>
        <end position="68"/>
    </location>
</feature>
<protein>
    <submittedName>
        <fullName evidence="2">DUF327 domain-containing protein</fullName>
    </submittedName>
</protein>
<comment type="caution">
    <text evidence="2">The sequence shown here is derived from an EMBL/GenBank/DDBJ whole genome shotgun (WGS) entry which is preliminary data.</text>
</comment>
<organism evidence="2 3">
    <name type="scientific">Symbiobacterium thermophilum</name>
    <dbReference type="NCBI Taxonomy" id="2734"/>
    <lineage>
        <taxon>Bacteria</taxon>
        <taxon>Bacillati</taxon>
        <taxon>Bacillota</taxon>
        <taxon>Clostridia</taxon>
        <taxon>Eubacteriales</taxon>
        <taxon>Symbiobacteriaceae</taxon>
        <taxon>Symbiobacterium</taxon>
    </lineage>
</organism>
<evidence type="ECO:0000313" key="3">
    <source>
        <dbReference type="Proteomes" id="UP000732377"/>
    </source>
</evidence>
<sequence>MPMERVRLITGLTRIATTGHGERATPATRVPFREQLARSHAMQFNERIDRALQEIDELGRRLTESLSQHDLQLYREAIGRLFRDLTHHMMEVRQNLEWDSYAWEQRTMVTIQRVDQRLEELARMVLEQEQDRLAILAAVDEIRGLLLDVRM</sequence>
<dbReference type="SUPFAM" id="SSF158397">
    <property type="entry name" value="TM1646-like"/>
    <property type="match status" value="1"/>
</dbReference>